<gene>
    <name evidence="7" type="primary">PHT1-7</name>
    <name evidence="7" type="ORF">SPIL2461_LOCUS15222</name>
</gene>
<evidence type="ECO:0000256" key="4">
    <source>
        <dbReference type="ARBA" id="ARBA00022989"/>
    </source>
</evidence>
<dbReference type="AlphaFoldDB" id="A0A812UJA8"/>
<proteinExistence type="predicted"/>
<comment type="caution">
    <text evidence="7">The sequence shown here is derived from an EMBL/GenBank/DDBJ whole genome shotgun (WGS) entry which is preliminary data.</text>
</comment>
<feature type="transmembrane region" description="Helical" evidence="6">
    <location>
        <begin position="121"/>
        <end position="142"/>
    </location>
</feature>
<evidence type="ECO:0000256" key="3">
    <source>
        <dbReference type="ARBA" id="ARBA00022692"/>
    </source>
</evidence>
<feature type="transmembrane region" description="Helical" evidence="6">
    <location>
        <begin position="283"/>
        <end position="310"/>
    </location>
</feature>
<dbReference type="EMBL" id="CAJNIZ010036668">
    <property type="protein sequence ID" value="CAE7566787.1"/>
    <property type="molecule type" value="Genomic_DNA"/>
</dbReference>
<dbReference type="PANTHER" id="PTHR23511:SF34">
    <property type="entry name" value="SYNAPTIC VESICLE GLYCOPROTEIN 2"/>
    <property type="match status" value="1"/>
</dbReference>
<feature type="transmembrane region" description="Helical" evidence="6">
    <location>
        <begin position="316"/>
        <end position="335"/>
    </location>
</feature>
<evidence type="ECO:0000313" key="8">
    <source>
        <dbReference type="Proteomes" id="UP000649617"/>
    </source>
</evidence>
<dbReference type="InterPro" id="IPR036259">
    <property type="entry name" value="MFS_trans_sf"/>
</dbReference>
<evidence type="ECO:0000256" key="1">
    <source>
        <dbReference type="ARBA" id="ARBA00004141"/>
    </source>
</evidence>
<feature type="transmembrane region" description="Helical" evidence="6">
    <location>
        <begin position="242"/>
        <end position="271"/>
    </location>
</feature>
<dbReference type="Pfam" id="PF07690">
    <property type="entry name" value="MFS_1"/>
    <property type="match status" value="1"/>
</dbReference>
<dbReference type="GO" id="GO:0022857">
    <property type="term" value="F:transmembrane transporter activity"/>
    <property type="evidence" value="ECO:0007669"/>
    <property type="project" value="InterPro"/>
</dbReference>
<dbReference type="OrthoDB" id="433512at2759"/>
<organism evidence="7 8">
    <name type="scientific">Symbiodinium pilosum</name>
    <name type="common">Dinoflagellate</name>
    <dbReference type="NCBI Taxonomy" id="2952"/>
    <lineage>
        <taxon>Eukaryota</taxon>
        <taxon>Sar</taxon>
        <taxon>Alveolata</taxon>
        <taxon>Dinophyceae</taxon>
        <taxon>Suessiales</taxon>
        <taxon>Symbiodiniaceae</taxon>
        <taxon>Symbiodinium</taxon>
    </lineage>
</organism>
<dbReference type="SUPFAM" id="SSF103473">
    <property type="entry name" value="MFS general substrate transporter"/>
    <property type="match status" value="1"/>
</dbReference>
<keyword evidence="5 6" id="KW-0472">Membrane</keyword>
<dbReference type="Proteomes" id="UP000649617">
    <property type="component" value="Unassembled WGS sequence"/>
</dbReference>
<feature type="transmembrane region" description="Helical" evidence="6">
    <location>
        <begin position="203"/>
        <end position="222"/>
    </location>
</feature>
<sequence length="450" mass="48296">MSRKAEEDDGHPCWLRCPKFVPACSNFSIQYNYSSASIAAAIMLSHNDMIGDGIRPDFPQQPWVAHGLLGAVFIGSVVGMLTMGYLGDVLGIRPALIITNGLAAFGALASSLFSWGTPETIWTMIAISRLIMGIGVGGNYPLSAAKAAEPGKGAREVSAVDAANSAAKAFFWQGPGQLAPYLLALPLLRLPPNQGITSVQFRVLLGIGAIPAAVVFLCSVYEEHYPAASVPGRGNLRDKRHWQLLVGTAGCWFLFDIAFYGTVIFSPVILLKVFGKTESLTSLAVHAAATILVTILGNGASLAALSWIGAKALNTAGHVASCFAFCAFALAYKYFHEEHLLQFVLLCIVKCACNLDRQIKHPRSPASQFGTFHEQHLDVHAASVGFSSQRTVNLPWHFSCSCQAWCHGGDCPLPSARRIWHSRCDANAGSCLWRRSLLQSLVPGCHGRGC</sequence>
<keyword evidence="2" id="KW-0813">Transport</keyword>
<keyword evidence="4 6" id="KW-1133">Transmembrane helix</keyword>
<protein>
    <submittedName>
        <fullName evidence="7">PHT1-7 protein</fullName>
    </submittedName>
</protein>
<dbReference type="InterPro" id="IPR011701">
    <property type="entry name" value="MFS"/>
</dbReference>
<accession>A0A812UJA8</accession>
<evidence type="ECO:0000256" key="2">
    <source>
        <dbReference type="ARBA" id="ARBA00022448"/>
    </source>
</evidence>
<keyword evidence="3 6" id="KW-0812">Transmembrane</keyword>
<evidence type="ECO:0000256" key="6">
    <source>
        <dbReference type="SAM" id="Phobius"/>
    </source>
</evidence>
<dbReference type="Gene3D" id="1.20.1250.20">
    <property type="entry name" value="MFS general substrate transporter like domains"/>
    <property type="match status" value="1"/>
</dbReference>
<feature type="transmembrane region" description="Helical" evidence="6">
    <location>
        <begin position="95"/>
        <end position="115"/>
    </location>
</feature>
<comment type="subcellular location">
    <subcellularLocation>
        <location evidence="1">Membrane</location>
        <topology evidence="1">Multi-pass membrane protein</topology>
    </subcellularLocation>
</comment>
<name>A0A812UJA8_SYMPI</name>
<evidence type="ECO:0000256" key="5">
    <source>
        <dbReference type="ARBA" id="ARBA00023136"/>
    </source>
</evidence>
<feature type="transmembrane region" description="Helical" evidence="6">
    <location>
        <begin position="63"/>
        <end position="83"/>
    </location>
</feature>
<dbReference type="GO" id="GO:0016020">
    <property type="term" value="C:membrane"/>
    <property type="evidence" value="ECO:0007669"/>
    <property type="project" value="UniProtKB-SubCell"/>
</dbReference>
<dbReference type="PANTHER" id="PTHR23511">
    <property type="entry name" value="SYNAPTIC VESICLE GLYCOPROTEIN 2"/>
    <property type="match status" value="1"/>
</dbReference>
<evidence type="ECO:0000313" key="7">
    <source>
        <dbReference type="EMBL" id="CAE7566787.1"/>
    </source>
</evidence>
<keyword evidence="8" id="KW-1185">Reference proteome</keyword>
<reference evidence="7" key="1">
    <citation type="submission" date="2021-02" db="EMBL/GenBank/DDBJ databases">
        <authorList>
            <person name="Dougan E. K."/>
            <person name="Rhodes N."/>
            <person name="Thang M."/>
            <person name="Chan C."/>
        </authorList>
    </citation>
    <scope>NUCLEOTIDE SEQUENCE</scope>
</reference>